<protein>
    <submittedName>
        <fullName evidence="2">Uncharacterized protein</fullName>
    </submittedName>
</protein>
<organism evidence="2 3">
    <name type="scientific">Penicillium antarcticum</name>
    <dbReference type="NCBI Taxonomy" id="416450"/>
    <lineage>
        <taxon>Eukaryota</taxon>
        <taxon>Fungi</taxon>
        <taxon>Dikarya</taxon>
        <taxon>Ascomycota</taxon>
        <taxon>Pezizomycotina</taxon>
        <taxon>Eurotiomycetes</taxon>
        <taxon>Eurotiomycetidae</taxon>
        <taxon>Eurotiales</taxon>
        <taxon>Aspergillaceae</taxon>
        <taxon>Penicillium</taxon>
    </lineage>
</organism>
<feature type="region of interest" description="Disordered" evidence="1">
    <location>
        <begin position="35"/>
        <end position="91"/>
    </location>
</feature>
<evidence type="ECO:0000313" key="2">
    <source>
        <dbReference type="EMBL" id="OQD82915.1"/>
    </source>
</evidence>
<proteinExistence type="predicted"/>
<dbReference type="EMBL" id="MDYN01000019">
    <property type="protein sequence ID" value="OQD82915.1"/>
    <property type="molecule type" value="Genomic_DNA"/>
</dbReference>
<comment type="caution">
    <text evidence="2">The sequence shown here is derived from an EMBL/GenBank/DDBJ whole genome shotgun (WGS) entry which is preliminary data.</text>
</comment>
<sequence>MVSTNPTSWKVLDPIFAPPSCELYKNKTISEDLTVVADSEDQPQSPHGLGDNSTYLINPRTQGEDEGSQDYSFSLMPKERNHKRRPRPSDLNRVYAEPEPMQQYFPMPASQERLKLPYQSLGRPMPDPKKPSLCPRPMNGLRAQISYLQEKVLKLEGKPVNPVGSKYKILYRIEKDNKSRRMGREWDIDESFRSPWMGTFTDPPEDQSLNAKYGKPAPFSETILPVSEELNEVFEEMLRGQEFSSMYHGYQSSRKVTTPYLFGYHNRSKVAVMRHGLRDLAQQQLNLFMDYVQETCGEEYATADSLLNKGHIRPEYVQYLFRPNEILVSNNNNEYTGYMAVDWLLQHEGYFGSEQTSSWIVKGQTWQFDGSLMAV</sequence>
<dbReference type="STRING" id="416450.A0A1V6Q115"/>
<reference evidence="3" key="1">
    <citation type="journal article" date="2017" name="Nat. Microbiol.">
        <title>Global analysis of biosynthetic gene clusters reveals vast potential of secondary metabolite production in Penicillium species.</title>
        <authorList>
            <person name="Nielsen J.C."/>
            <person name="Grijseels S."/>
            <person name="Prigent S."/>
            <person name="Ji B."/>
            <person name="Dainat J."/>
            <person name="Nielsen K.F."/>
            <person name="Frisvad J.C."/>
            <person name="Workman M."/>
            <person name="Nielsen J."/>
        </authorList>
    </citation>
    <scope>NUCLEOTIDE SEQUENCE [LARGE SCALE GENOMIC DNA]</scope>
    <source>
        <strain evidence="3">IBT 31811</strain>
    </source>
</reference>
<dbReference type="AlphaFoldDB" id="A0A1V6Q115"/>
<dbReference type="Proteomes" id="UP000191672">
    <property type="component" value="Unassembled WGS sequence"/>
</dbReference>
<evidence type="ECO:0000313" key="3">
    <source>
        <dbReference type="Proteomes" id="UP000191672"/>
    </source>
</evidence>
<keyword evidence="3" id="KW-1185">Reference proteome</keyword>
<accession>A0A1V6Q115</accession>
<feature type="compositionally biased region" description="Polar residues" evidence="1">
    <location>
        <begin position="51"/>
        <end position="61"/>
    </location>
</feature>
<name>A0A1V6Q115_9EURO</name>
<gene>
    <name evidence="2" type="ORF">PENANT_c019G01513</name>
</gene>
<evidence type="ECO:0000256" key="1">
    <source>
        <dbReference type="SAM" id="MobiDB-lite"/>
    </source>
</evidence>